<dbReference type="EMBL" id="SNWR01000001">
    <property type="protein sequence ID" value="TDO36905.1"/>
    <property type="molecule type" value="Genomic_DNA"/>
</dbReference>
<comment type="similarity">
    <text evidence="9">Belongs to the ABC transporter superfamily. Drug exporter-1 (DrugE1) (TC 3.A.1.105) family.</text>
</comment>
<keyword evidence="7" id="KW-0472">Membrane</keyword>
<dbReference type="PANTHER" id="PTHR42711">
    <property type="entry name" value="ABC TRANSPORTER ATP-BINDING PROTEIN"/>
    <property type="match status" value="1"/>
</dbReference>
<dbReference type="GO" id="GO:1900753">
    <property type="term" value="P:doxorubicin transport"/>
    <property type="evidence" value="ECO:0007669"/>
    <property type="project" value="InterPro"/>
</dbReference>
<evidence type="ECO:0000256" key="4">
    <source>
        <dbReference type="ARBA" id="ARBA00022741"/>
    </source>
</evidence>
<dbReference type="GO" id="GO:0005886">
    <property type="term" value="C:plasma membrane"/>
    <property type="evidence" value="ECO:0007669"/>
    <property type="project" value="UniProtKB-SubCell"/>
</dbReference>
<evidence type="ECO:0000256" key="7">
    <source>
        <dbReference type="ARBA" id="ARBA00023136"/>
    </source>
</evidence>
<keyword evidence="4" id="KW-0547">Nucleotide-binding</keyword>
<dbReference type="GO" id="GO:0043215">
    <property type="term" value="P:daunorubicin transport"/>
    <property type="evidence" value="ECO:0007669"/>
    <property type="project" value="InterPro"/>
</dbReference>
<keyword evidence="5 11" id="KW-0067">ATP-binding</keyword>
<evidence type="ECO:0000256" key="3">
    <source>
        <dbReference type="ARBA" id="ARBA00022475"/>
    </source>
</evidence>
<evidence type="ECO:0000256" key="2">
    <source>
        <dbReference type="ARBA" id="ARBA00022448"/>
    </source>
</evidence>
<keyword evidence="2" id="KW-0813">Transport</keyword>
<name>A0A4R6JQK1_9ACTN</name>
<proteinExistence type="inferred from homology"/>
<dbReference type="NCBIfam" id="TIGR01188">
    <property type="entry name" value="drrA"/>
    <property type="match status" value="1"/>
</dbReference>
<feature type="domain" description="ABC transporter" evidence="10">
    <location>
        <begin position="13"/>
        <end position="243"/>
    </location>
</feature>
<dbReference type="SMART" id="SM00382">
    <property type="entry name" value="AAA"/>
    <property type="match status" value="1"/>
</dbReference>
<sequence>MIAVMAMTDQPAVAANGLVKRFGGVTALSGLDLVVLPGQVLGLLGPNGAGKTTAVRILTTLLVPDAGSAHIFGRDVIREPARVRPLLGLSGQYAAVDAYLTGRENLRMIGRLSGLTRRGARRRADELLELLDLTAAADRTARTLSGGTRRRLDVAASLVIQPPVLFLDEPTTGLDPRGRTHLWRLLEEVVANGTAVVLTTQYLEEADRLADQIVVLDSGQVIAAGSPQRLKSQIGGDRLELQAAPDTDPHQLAVAMSGLGAPPSVDRGTARVLVAVNGGPGILPDVARRLAAGGLRVTELALRRPTLDEVFLALTDHPRPSTRAAAGTGTKP</sequence>
<dbReference type="PANTHER" id="PTHR42711:SF19">
    <property type="entry name" value="DOXORUBICIN RESISTANCE ATP-BINDING PROTEIN DRRA"/>
    <property type="match status" value="1"/>
</dbReference>
<evidence type="ECO:0000256" key="1">
    <source>
        <dbReference type="ARBA" id="ARBA00004202"/>
    </source>
</evidence>
<evidence type="ECO:0000256" key="8">
    <source>
        <dbReference type="ARBA" id="ARBA00023251"/>
    </source>
</evidence>
<keyword evidence="8" id="KW-0046">Antibiotic resistance</keyword>
<dbReference type="Pfam" id="PF13732">
    <property type="entry name" value="DrrA1-3_C"/>
    <property type="match status" value="1"/>
</dbReference>
<dbReference type="GO" id="GO:0016887">
    <property type="term" value="F:ATP hydrolysis activity"/>
    <property type="evidence" value="ECO:0007669"/>
    <property type="project" value="InterPro"/>
</dbReference>
<dbReference type="InterPro" id="IPR003593">
    <property type="entry name" value="AAA+_ATPase"/>
</dbReference>
<comment type="subcellular location">
    <subcellularLocation>
        <location evidence="1">Cell membrane</location>
        <topology evidence="1">Peripheral membrane protein</topology>
    </subcellularLocation>
</comment>
<comment type="caution">
    <text evidence="11">The sequence shown here is derived from an EMBL/GenBank/DDBJ whole genome shotgun (WGS) entry which is preliminary data.</text>
</comment>
<dbReference type="Proteomes" id="UP000294901">
    <property type="component" value="Unassembled WGS sequence"/>
</dbReference>
<dbReference type="PROSITE" id="PS50893">
    <property type="entry name" value="ABC_TRANSPORTER_2"/>
    <property type="match status" value="1"/>
</dbReference>
<dbReference type="GO" id="GO:0046677">
    <property type="term" value="P:response to antibiotic"/>
    <property type="evidence" value="ECO:0007669"/>
    <property type="project" value="UniProtKB-KW"/>
</dbReference>
<dbReference type="InterPro" id="IPR003439">
    <property type="entry name" value="ABC_transporter-like_ATP-bd"/>
</dbReference>
<dbReference type="Gene3D" id="3.40.50.300">
    <property type="entry name" value="P-loop containing nucleotide triphosphate hydrolases"/>
    <property type="match status" value="1"/>
</dbReference>
<evidence type="ECO:0000259" key="10">
    <source>
        <dbReference type="PROSITE" id="PS50893"/>
    </source>
</evidence>
<gene>
    <name evidence="11" type="ORF">C8E87_0492</name>
</gene>
<dbReference type="SUPFAM" id="SSF52540">
    <property type="entry name" value="P-loop containing nucleoside triphosphate hydrolases"/>
    <property type="match status" value="1"/>
</dbReference>
<dbReference type="Pfam" id="PF00005">
    <property type="entry name" value="ABC_tran"/>
    <property type="match status" value="1"/>
</dbReference>
<organism evidence="11 12">
    <name type="scientific">Paractinoplanes brasiliensis</name>
    <dbReference type="NCBI Taxonomy" id="52695"/>
    <lineage>
        <taxon>Bacteria</taxon>
        <taxon>Bacillati</taxon>
        <taxon>Actinomycetota</taxon>
        <taxon>Actinomycetes</taxon>
        <taxon>Micromonosporales</taxon>
        <taxon>Micromonosporaceae</taxon>
        <taxon>Paractinoplanes</taxon>
    </lineage>
</organism>
<keyword evidence="6" id="KW-1278">Translocase</keyword>
<dbReference type="GO" id="GO:0005524">
    <property type="term" value="F:ATP binding"/>
    <property type="evidence" value="ECO:0007669"/>
    <property type="project" value="UniProtKB-KW"/>
</dbReference>
<evidence type="ECO:0000256" key="5">
    <source>
        <dbReference type="ARBA" id="ARBA00022840"/>
    </source>
</evidence>
<keyword evidence="12" id="KW-1185">Reference proteome</keyword>
<evidence type="ECO:0000313" key="12">
    <source>
        <dbReference type="Proteomes" id="UP000294901"/>
    </source>
</evidence>
<evidence type="ECO:0000313" key="11">
    <source>
        <dbReference type="EMBL" id="TDO36905.1"/>
    </source>
</evidence>
<dbReference type="InterPro" id="IPR050763">
    <property type="entry name" value="ABC_transporter_ATP-binding"/>
</dbReference>
<accession>A0A4R6JQK1</accession>
<dbReference type="InterPro" id="IPR027417">
    <property type="entry name" value="P-loop_NTPase"/>
</dbReference>
<dbReference type="AlphaFoldDB" id="A0A4R6JQK1"/>
<dbReference type="InterPro" id="IPR005894">
    <property type="entry name" value="DrrA"/>
</dbReference>
<protein>
    <submittedName>
        <fullName evidence="11">ABC-2 type transport system ATP-binding protein</fullName>
    </submittedName>
</protein>
<keyword evidence="3" id="KW-1003">Cell membrane</keyword>
<evidence type="ECO:0000256" key="9">
    <source>
        <dbReference type="ARBA" id="ARBA00049985"/>
    </source>
</evidence>
<dbReference type="InterPro" id="IPR025302">
    <property type="entry name" value="DrrA1/2-like_C"/>
</dbReference>
<reference evidence="11 12" key="1">
    <citation type="submission" date="2019-03" db="EMBL/GenBank/DDBJ databases">
        <title>Sequencing the genomes of 1000 actinobacteria strains.</title>
        <authorList>
            <person name="Klenk H.-P."/>
        </authorList>
    </citation>
    <scope>NUCLEOTIDE SEQUENCE [LARGE SCALE GENOMIC DNA]</scope>
    <source>
        <strain evidence="11 12">DSM 43805</strain>
    </source>
</reference>
<evidence type="ECO:0000256" key="6">
    <source>
        <dbReference type="ARBA" id="ARBA00022967"/>
    </source>
</evidence>